<dbReference type="Proteomes" id="UP000675781">
    <property type="component" value="Unassembled WGS sequence"/>
</dbReference>
<dbReference type="GO" id="GO:0003723">
    <property type="term" value="F:RNA binding"/>
    <property type="evidence" value="ECO:0007669"/>
    <property type="project" value="InterPro"/>
</dbReference>
<evidence type="ECO:0000313" key="4">
    <source>
        <dbReference type="Proteomes" id="UP000675781"/>
    </source>
</evidence>
<proteinExistence type="predicted"/>
<dbReference type="InterPro" id="IPR009105">
    <property type="entry name" value="Colicin_E3_ribonuclease"/>
</dbReference>
<sequence length="92" mass="9980">MDSQYGEIEECDKRGNHRGSFDPNTGEPIKDKDGKVKGPVSERTCARWAGPCWASAATAQPASRCRCRPPSPMRRRSPGSGRIGRFTSACGP</sequence>
<evidence type="ECO:0000313" key="3">
    <source>
        <dbReference type="EMBL" id="MBR7839418.1"/>
    </source>
</evidence>
<comment type="caution">
    <text evidence="3">The sequence shown here is derived from an EMBL/GenBank/DDBJ whole genome shotgun (WGS) entry which is preliminary data.</text>
</comment>
<organism evidence="3 4">
    <name type="scientific">Actinospica durhamensis</name>
    <dbReference type="NCBI Taxonomy" id="1508375"/>
    <lineage>
        <taxon>Bacteria</taxon>
        <taxon>Bacillati</taxon>
        <taxon>Actinomycetota</taxon>
        <taxon>Actinomycetes</taxon>
        <taxon>Catenulisporales</taxon>
        <taxon>Actinospicaceae</taxon>
        <taxon>Actinospica</taxon>
    </lineage>
</organism>
<protein>
    <recommendedName>
        <fullName evidence="2">Colicin E3-like ribonuclease domain-containing protein</fullName>
    </recommendedName>
</protein>
<evidence type="ECO:0000259" key="2">
    <source>
        <dbReference type="Pfam" id="PF09000"/>
    </source>
</evidence>
<gene>
    <name evidence="3" type="ORF">KDL01_39530</name>
</gene>
<dbReference type="SUPFAM" id="SSF63840">
    <property type="entry name" value="Ribonuclease domain of colicin E3"/>
    <property type="match status" value="1"/>
</dbReference>
<dbReference type="InterPro" id="IPR036725">
    <property type="entry name" value="ColE3_ribonuclease_sf"/>
</dbReference>
<feature type="region of interest" description="Disordered" evidence="1">
    <location>
        <begin position="1"/>
        <end position="38"/>
    </location>
</feature>
<reference evidence="3" key="1">
    <citation type="submission" date="2021-04" db="EMBL/GenBank/DDBJ databases">
        <title>Genome based classification of Actinospica acidithermotolerans sp. nov., an actinobacterium isolated from an Indonesian hot spring.</title>
        <authorList>
            <person name="Kusuma A.B."/>
            <person name="Putra K.E."/>
            <person name="Nafisah S."/>
            <person name="Loh J."/>
            <person name="Nouioui I."/>
            <person name="Goodfellow M."/>
        </authorList>
    </citation>
    <scope>NUCLEOTIDE SEQUENCE</scope>
    <source>
        <strain evidence="3">CSCA 57</strain>
    </source>
</reference>
<dbReference type="GO" id="GO:0016788">
    <property type="term" value="F:hydrolase activity, acting on ester bonds"/>
    <property type="evidence" value="ECO:0007669"/>
    <property type="project" value="InterPro"/>
</dbReference>
<dbReference type="AlphaFoldDB" id="A0A941EZE5"/>
<dbReference type="EMBL" id="JAGSOG010000444">
    <property type="protein sequence ID" value="MBR7839418.1"/>
    <property type="molecule type" value="Genomic_DNA"/>
</dbReference>
<keyword evidence="4" id="KW-1185">Reference proteome</keyword>
<accession>A0A941EZE5</accession>
<feature type="domain" description="Colicin E3-like ribonuclease" evidence="2">
    <location>
        <begin position="2"/>
        <end position="34"/>
    </location>
</feature>
<dbReference type="Pfam" id="PF09000">
    <property type="entry name" value="Cytotoxic"/>
    <property type="match status" value="1"/>
</dbReference>
<dbReference type="Gene3D" id="3.10.380.10">
    <property type="entry name" value="Colicin E3-like ribonuclease domain"/>
    <property type="match status" value="1"/>
</dbReference>
<feature type="region of interest" description="Disordered" evidence="1">
    <location>
        <begin position="58"/>
        <end position="92"/>
    </location>
</feature>
<dbReference type="GO" id="GO:0043022">
    <property type="term" value="F:ribosome binding"/>
    <property type="evidence" value="ECO:0007669"/>
    <property type="project" value="InterPro"/>
</dbReference>
<name>A0A941EZE5_9ACTN</name>
<evidence type="ECO:0000256" key="1">
    <source>
        <dbReference type="SAM" id="MobiDB-lite"/>
    </source>
</evidence>